<dbReference type="RefSeq" id="WP_277095579.1">
    <property type="nucleotide sequence ID" value="NZ_VTDN01000008.1"/>
</dbReference>
<organism evidence="9 10">
    <name type="scientific">Acinetobacter pollinis</name>
    <dbReference type="NCBI Taxonomy" id="2605270"/>
    <lineage>
        <taxon>Bacteria</taxon>
        <taxon>Pseudomonadati</taxon>
        <taxon>Pseudomonadota</taxon>
        <taxon>Gammaproteobacteria</taxon>
        <taxon>Moraxellales</taxon>
        <taxon>Moraxellaceae</taxon>
        <taxon>Acinetobacter</taxon>
    </lineage>
</organism>
<keyword evidence="4" id="KW-0227">DNA damage</keyword>
<evidence type="ECO:0000256" key="5">
    <source>
        <dbReference type="ARBA" id="ARBA00023172"/>
    </source>
</evidence>
<dbReference type="InterPro" id="IPR012340">
    <property type="entry name" value="NA-bd_OB-fold"/>
</dbReference>
<evidence type="ECO:0000256" key="7">
    <source>
        <dbReference type="ARBA" id="ARBA00033409"/>
    </source>
</evidence>
<gene>
    <name evidence="9" type="ORF">I2F25_10345</name>
</gene>
<dbReference type="InterPro" id="IPR042242">
    <property type="entry name" value="RecO_C"/>
</dbReference>
<comment type="similarity">
    <text evidence="2">Belongs to the RecO family.</text>
</comment>
<evidence type="ECO:0000256" key="2">
    <source>
        <dbReference type="ARBA" id="ARBA00007452"/>
    </source>
</evidence>
<comment type="caution">
    <text evidence="9">The sequence shown here is derived from an EMBL/GenBank/DDBJ whole genome shotgun (WGS) entry which is preliminary data.</text>
</comment>
<dbReference type="Pfam" id="PF02565">
    <property type="entry name" value="RecO_C"/>
    <property type="match status" value="1"/>
</dbReference>
<keyword evidence="6" id="KW-0234">DNA repair</keyword>
<dbReference type="InterPro" id="IPR003717">
    <property type="entry name" value="RecO"/>
</dbReference>
<dbReference type="EMBL" id="VTDN01000008">
    <property type="protein sequence ID" value="MEB5477439.1"/>
    <property type="molecule type" value="Genomic_DNA"/>
</dbReference>
<comment type="function">
    <text evidence="1">Involved in DNA repair and RecF pathway recombination.</text>
</comment>
<evidence type="ECO:0000313" key="9">
    <source>
        <dbReference type="EMBL" id="MEB5477439.1"/>
    </source>
</evidence>
<sequence length="235" mass="27983">MRNEVLHGYLIHYRKYRERSHIVHFFSHEYGRIDGILRQAIPPLFQPVQLLASGKSELKNFSQLEIDSQPIFFHGDAYFCGFYLNELLLKLCLVEEAMPKTYLQYHYSIEQLQFLSQQSNEKDFIRQLLRKFEYVFLGELGYDLDYTKDSFNHPIELDKKYVFSLSDGFILKNEDDHGFEGSQVLSMQSYQFSENFNVSQLKFLSSLYRQLITSLLGDRPLKSRQLWIQHHQLQN</sequence>
<evidence type="ECO:0000313" key="10">
    <source>
        <dbReference type="Proteomes" id="UP001339883"/>
    </source>
</evidence>
<dbReference type="Gene3D" id="1.20.1440.120">
    <property type="entry name" value="Recombination protein O, C-terminal domain"/>
    <property type="match status" value="1"/>
</dbReference>
<evidence type="ECO:0000259" key="8">
    <source>
        <dbReference type="Pfam" id="PF11967"/>
    </source>
</evidence>
<evidence type="ECO:0000256" key="6">
    <source>
        <dbReference type="ARBA" id="ARBA00023204"/>
    </source>
</evidence>
<feature type="domain" description="DNA replication/recombination mediator RecO N-terminal" evidence="8">
    <location>
        <begin position="1"/>
        <end position="65"/>
    </location>
</feature>
<proteinExistence type="inferred from homology"/>
<dbReference type="Proteomes" id="UP001339883">
    <property type="component" value="Unassembled WGS sequence"/>
</dbReference>
<evidence type="ECO:0000256" key="1">
    <source>
        <dbReference type="ARBA" id="ARBA00003065"/>
    </source>
</evidence>
<evidence type="ECO:0000256" key="4">
    <source>
        <dbReference type="ARBA" id="ARBA00022763"/>
    </source>
</evidence>
<evidence type="ECO:0000256" key="3">
    <source>
        <dbReference type="ARBA" id="ARBA00021310"/>
    </source>
</evidence>
<reference evidence="9 10" key="1">
    <citation type="submission" date="2019-08" db="EMBL/GenBank/DDBJ databases">
        <title>Five species of Acinetobacter isolated from floral nectar and animal pollinators.</title>
        <authorList>
            <person name="Hendry T.A."/>
        </authorList>
    </citation>
    <scope>NUCLEOTIDE SEQUENCE [LARGE SCALE GENOMIC DNA]</scope>
    <source>
        <strain evidence="9 10">MD18.27</strain>
    </source>
</reference>
<protein>
    <recommendedName>
        <fullName evidence="3">DNA repair protein RecO</fullName>
    </recommendedName>
    <alternativeName>
        <fullName evidence="7">Recombination protein O</fullName>
    </alternativeName>
</protein>
<dbReference type="SUPFAM" id="SSF50249">
    <property type="entry name" value="Nucleic acid-binding proteins"/>
    <property type="match status" value="1"/>
</dbReference>
<dbReference type="PANTHER" id="PTHR33991:SF1">
    <property type="entry name" value="DNA REPAIR PROTEIN RECO"/>
    <property type="match status" value="1"/>
</dbReference>
<keyword evidence="5" id="KW-0233">DNA recombination</keyword>
<keyword evidence="10" id="KW-1185">Reference proteome</keyword>
<dbReference type="InterPro" id="IPR022572">
    <property type="entry name" value="DNA_rep/recomb_RecO_N"/>
</dbReference>
<dbReference type="Pfam" id="PF11967">
    <property type="entry name" value="RecO_N"/>
    <property type="match status" value="1"/>
</dbReference>
<name>A0ABU6DW87_9GAMM</name>
<dbReference type="PANTHER" id="PTHR33991">
    <property type="entry name" value="DNA REPAIR PROTEIN RECO"/>
    <property type="match status" value="1"/>
</dbReference>
<accession>A0ABU6DW87</accession>
<dbReference type="Gene3D" id="2.40.50.140">
    <property type="entry name" value="Nucleic acid-binding proteins"/>
    <property type="match status" value="1"/>
</dbReference>